<comment type="pathway">
    <text evidence="1 9">Porphyrin-containing compound metabolism; protoporphyrin-IX biosynthesis; coproporphyrinogen-III from 5-aminolevulinate: step 3/4.</text>
</comment>
<dbReference type="InterPro" id="IPR036108">
    <property type="entry name" value="4pyrrol_syn_uPrphyn_synt_sf"/>
</dbReference>
<evidence type="ECO:0000313" key="12">
    <source>
        <dbReference type="EMBL" id="NEY81473.1"/>
    </source>
</evidence>
<dbReference type="CDD" id="cd06578">
    <property type="entry name" value="HemD"/>
    <property type="match status" value="1"/>
</dbReference>
<evidence type="ECO:0000259" key="10">
    <source>
        <dbReference type="Pfam" id="PF02602"/>
    </source>
</evidence>
<evidence type="ECO:0000256" key="5">
    <source>
        <dbReference type="ARBA" id="ARBA00023244"/>
    </source>
</evidence>
<name>A0A6B3W0I6_9BACI</name>
<accession>A0A6B3W0I6</accession>
<evidence type="ECO:0000256" key="7">
    <source>
        <dbReference type="ARBA" id="ARBA00040167"/>
    </source>
</evidence>
<feature type="domain" description="Tetrapyrrole biosynthesis uroporphyrinogen III synthase" evidence="10">
    <location>
        <begin position="22"/>
        <end position="246"/>
    </location>
</feature>
<dbReference type="UniPathway" id="UPA00251">
    <property type="reaction ID" value="UER00320"/>
</dbReference>
<proteinExistence type="inferred from homology"/>
<dbReference type="AlphaFoldDB" id="A0A6B3W0I6"/>
<dbReference type="EMBL" id="JAAIWN010000015">
    <property type="protein sequence ID" value="NEY81473.1"/>
    <property type="molecule type" value="Genomic_DNA"/>
</dbReference>
<comment type="similarity">
    <text evidence="2 9">Belongs to the uroporphyrinogen-III synthase family.</text>
</comment>
<reference evidence="11 14" key="2">
    <citation type="submission" date="2020-07" db="EMBL/GenBank/DDBJ databases">
        <authorList>
            <person name="Feng H."/>
        </authorList>
    </citation>
    <scope>NUCLEOTIDE SEQUENCE [LARGE SCALE GENOMIC DNA]</scope>
    <source>
        <strain evidence="14">s-12</strain>
        <strain evidence="11">S-12</strain>
    </source>
</reference>
<evidence type="ECO:0000256" key="1">
    <source>
        <dbReference type="ARBA" id="ARBA00004772"/>
    </source>
</evidence>
<evidence type="ECO:0000313" key="14">
    <source>
        <dbReference type="Proteomes" id="UP000570010"/>
    </source>
</evidence>
<dbReference type="Pfam" id="PF02602">
    <property type="entry name" value="HEM4"/>
    <property type="match status" value="1"/>
</dbReference>
<reference evidence="12 13" key="1">
    <citation type="submission" date="2020-02" db="EMBL/GenBank/DDBJ databases">
        <title>Bacillus aquiflavi sp. nov., isolated from yellow water of strong flavor Chinese baijiu in Yibin region of China.</title>
        <authorList>
            <person name="Xie J."/>
        </authorList>
    </citation>
    <scope>NUCLEOTIDE SEQUENCE [LARGE SCALE GENOMIC DNA]</scope>
    <source>
        <strain evidence="12 13">3H-10</strain>
    </source>
</reference>
<evidence type="ECO:0000313" key="13">
    <source>
        <dbReference type="Proteomes" id="UP000472971"/>
    </source>
</evidence>
<dbReference type="Gene3D" id="3.40.50.10090">
    <property type="match status" value="2"/>
</dbReference>
<dbReference type="EC" id="4.2.1.75" evidence="3 9"/>
<dbReference type="RefSeq" id="WP_163241865.1">
    <property type="nucleotide sequence ID" value="NZ_CP082780.1"/>
</dbReference>
<dbReference type="PANTHER" id="PTHR38042">
    <property type="entry name" value="UROPORPHYRINOGEN-III SYNTHASE, CHLOROPLASTIC"/>
    <property type="match status" value="1"/>
</dbReference>
<evidence type="ECO:0000256" key="9">
    <source>
        <dbReference type="RuleBase" id="RU366031"/>
    </source>
</evidence>
<dbReference type="GO" id="GO:0004852">
    <property type="term" value="F:uroporphyrinogen-III synthase activity"/>
    <property type="evidence" value="ECO:0007669"/>
    <property type="project" value="UniProtKB-UniRule"/>
</dbReference>
<organism evidence="12 13">
    <name type="scientific">Bacillus aquiflavi</name>
    <dbReference type="NCBI Taxonomy" id="2672567"/>
    <lineage>
        <taxon>Bacteria</taxon>
        <taxon>Bacillati</taxon>
        <taxon>Bacillota</taxon>
        <taxon>Bacilli</taxon>
        <taxon>Bacillales</taxon>
        <taxon>Bacillaceae</taxon>
        <taxon>Bacillus</taxon>
    </lineage>
</organism>
<protein>
    <recommendedName>
        <fullName evidence="7 9">Uroporphyrinogen-III synthase</fullName>
        <ecNumber evidence="3 9">4.2.1.75</ecNumber>
    </recommendedName>
</protein>
<evidence type="ECO:0000313" key="11">
    <source>
        <dbReference type="EMBL" id="MBA4537215.1"/>
    </source>
</evidence>
<keyword evidence="13" id="KW-1185">Reference proteome</keyword>
<comment type="caution">
    <text evidence="12">The sequence shown here is derived from an EMBL/GenBank/DDBJ whole genome shotgun (WGS) entry which is preliminary data.</text>
</comment>
<dbReference type="GO" id="GO:0006780">
    <property type="term" value="P:uroporphyrinogen III biosynthetic process"/>
    <property type="evidence" value="ECO:0007669"/>
    <property type="project" value="UniProtKB-UniRule"/>
</dbReference>
<evidence type="ECO:0000256" key="3">
    <source>
        <dbReference type="ARBA" id="ARBA00013109"/>
    </source>
</evidence>
<comment type="catalytic activity">
    <reaction evidence="8 9">
        <text>hydroxymethylbilane = uroporphyrinogen III + H2O</text>
        <dbReference type="Rhea" id="RHEA:18965"/>
        <dbReference type="ChEBI" id="CHEBI:15377"/>
        <dbReference type="ChEBI" id="CHEBI:57308"/>
        <dbReference type="ChEBI" id="CHEBI:57845"/>
        <dbReference type="EC" id="4.2.1.75"/>
    </reaction>
</comment>
<evidence type="ECO:0000256" key="8">
    <source>
        <dbReference type="ARBA" id="ARBA00048617"/>
    </source>
</evidence>
<dbReference type="EMBL" id="JACEIO010000017">
    <property type="protein sequence ID" value="MBA4537215.1"/>
    <property type="molecule type" value="Genomic_DNA"/>
</dbReference>
<sequence length="261" mass="29043">MSDVPLQGKNILIPRGKLQAKAFSEAIKEHGGVPIEIPLIGFRPTQIREELQQAIEQIDQYDWLIITSINSARFFLTKIPANLPSMPKIAAIGEKTERVIKELGFNVAFTPSEYVAEGFVKEFLPIISQGEKALLPKGDLARGVIVSALQKNNIQVNELIIYETFLPEESKQQLMKTLTETKLHILTFTSSSTVDHFMAVVNEAKLHDKIKESIVACIGPIAKKTAESHGLTVHVCPSIYTVDAMILQLIHYVSETRLEAK</sequence>
<evidence type="ECO:0000256" key="6">
    <source>
        <dbReference type="ARBA" id="ARBA00037589"/>
    </source>
</evidence>
<dbReference type="SUPFAM" id="SSF69618">
    <property type="entry name" value="HemD-like"/>
    <property type="match status" value="1"/>
</dbReference>
<keyword evidence="4 9" id="KW-0456">Lyase</keyword>
<dbReference type="InterPro" id="IPR003754">
    <property type="entry name" value="4pyrrol_synth_uPrphyn_synth"/>
</dbReference>
<dbReference type="Proteomes" id="UP000472971">
    <property type="component" value="Unassembled WGS sequence"/>
</dbReference>
<gene>
    <name evidence="12" type="ORF">G4D64_08075</name>
    <name evidence="11" type="ORF">H1Z61_08675</name>
</gene>
<keyword evidence="5 9" id="KW-0627">Porphyrin biosynthesis</keyword>
<dbReference type="Proteomes" id="UP000570010">
    <property type="component" value="Unassembled WGS sequence"/>
</dbReference>
<dbReference type="InterPro" id="IPR039793">
    <property type="entry name" value="UROS/Hem4"/>
</dbReference>
<dbReference type="GO" id="GO:0006782">
    <property type="term" value="P:protoporphyrinogen IX biosynthetic process"/>
    <property type="evidence" value="ECO:0007669"/>
    <property type="project" value="UniProtKB-UniRule"/>
</dbReference>
<evidence type="ECO:0000256" key="2">
    <source>
        <dbReference type="ARBA" id="ARBA00008133"/>
    </source>
</evidence>
<comment type="function">
    <text evidence="6 9">Catalyzes cyclization of the linear tetrapyrrole, hydroxymethylbilane, to the macrocyclic uroporphyrinogen III.</text>
</comment>
<dbReference type="PANTHER" id="PTHR38042:SF1">
    <property type="entry name" value="UROPORPHYRINOGEN-III SYNTHASE, CHLOROPLASTIC"/>
    <property type="match status" value="1"/>
</dbReference>
<evidence type="ECO:0000256" key="4">
    <source>
        <dbReference type="ARBA" id="ARBA00023239"/>
    </source>
</evidence>